<evidence type="ECO:0000313" key="1">
    <source>
        <dbReference type="EMBL" id="SVA10287.1"/>
    </source>
</evidence>
<name>A0A381T6I2_9ZZZZ</name>
<organism evidence="1">
    <name type="scientific">marine metagenome</name>
    <dbReference type="NCBI Taxonomy" id="408172"/>
    <lineage>
        <taxon>unclassified sequences</taxon>
        <taxon>metagenomes</taxon>
        <taxon>ecological metagenomes</taxon>
    </lineage>
</organism>
<feature type="non-terminal residue" evidence="1">
    <location>
        <position position="1"/>
    </location>
</feature>
<accession>A0A381T6I2</accession>
<dbReference type="EMBL" id="UINC01003912">
    <property type="protein sequence ID" value="SVA10287.1"/>
    <property type="molecule type" value="Genomic_DNA"/>
</dbReference>
<dbReference type="Gene3D" id="3.20.20.30">
    <property type="entry name" value="Luciferase-like domain"/>
    <property type="match status" value="1"/>
</dbReference>
<dbReference type="InterPro" id="IPR036661">
    <property type="entry name" value="Luciferase-like_sf"/>
</dbReference>
<protein>
    <recommendedName>
        <fullName evidence="2">Luciferase-like domain-containing protein</fullName>
    </recommendedName>
</protein>
<proteinExistence type="predicted"/>
<dbReference type="GO" id="GO:0016705">
    <property type="term" value="F:oxidoreductase activity, acting on paired donors, with incorporation or reduction of molecular oxygen"/>
    <property type="evidence" value="ECO:0007669"/>
    <property type="project" value="InterPro"/>
</dbReference>
<dbReference type="AlphaFoldDB" id="A0A381T6I2"/>
<sequence>ILGADKWLAVEQKVCLEESPSEARALARRELERYLGLPNYRQCWHNLGFSEADLDNGGSDRFIDAMVVWGNEDKIQRRLDEHFDAGATHVCIQPVHTPDDLDAAERTLEAFAPG</sequence>
<reference evidence="1" key="1">
    <citation type="submission" date="2018-05" db="EMBL/GenBank/DDBJ databases">
        <authorList>
            <person name="Lanie J.A."/>
            <person name="Ng W.-L."/>
            <person name="Kazmierczak K.M."/>
            <person name="Andrzejewski T.M."/>
            <person name="Davidsen T.M."/>
            <person name="Wayne K.J."/>
            <person name="Tettelin H."/>
            <person name="Glass J.I."/>
            <person name="Rusch D."/>
            <person name="Podicherti R."/>
            <person name="Tsui H.-C.T."/>
            <person name="Winkler M.E."/>
        </authorList>
    </citation>
    <scope>NUCLEOTIDE SEQUENCE</scope>
</reference>
<evidence type="ECO:0008006" key="2">
    <source>
        <dbReference type="Google" id="ProtNLM"/>
    </source>
</evidence>
<gene>
    <name evidence="1" type="ORF">METZ01_LOCUS63141</name>
</gene>
<dbReference type="SUPFAM" id="SSF51679">
    <property type="entry name" value="Bacterial luciferase-like"/>
    <property type="match status" value="1"/>
</dbReference>